<dbReference type="GO" id="GO:0015276">
    <property type="term" value="F:ligand-gated monoatomic ion channel activity"/>
    <property type="evidence" value="ECO:0007669"/>
    <property type="project" value="InterPro"/>
</dbReference>
<dbReference type="EMBL" id="QJTF01000008">
    <property type="protein sequence ID" value="PYE88281.1"/>
    <property type="molecule type" value="Genomic_DNA"/>
</dbReference>
<evidence type="ECO:0000256" key="5">
    <source>
        <dbReference type="SAM" id="SignalP"/>
    </source>
</evidence>
<protein>
    <submittedName>
        <fullName evidence="8">Amino acid ABC transporter substrate-binding protein (PAAT family)</fullName>
    </submittedName>
</protein>
<evidence type="ECO:0000256" key="3">
    <source>
        <dbReference type="ARBA" id="ARBA00022729"/>
    </source>
</evidence>
<sequence length="266" mass="28673">MHIMKRFALAASAAIVVLTMGAIAMDTAQAADKLKLTIASEGAYPPFNTLSPDGKLEGFDIDIAKALCDQMKADCTFVTQDWDGAIPALQAGKFDAFIAVMSITPEREKQIDFTNKYMSTPPAVVAPKDTDIKGVTKEDLAGKTIGVQGATTFSNFSEKTYPDSSIKSYPTAEEYQLDLANGRLDAAVDDRVVIDNWLKTADGACCKIVGMPKADPAIFGPGMGIAIKKGRPELVKKFNDAIAAIRANGTYKKINDKYFDFDVYGD</sequence>
<feature type="domain" description="Ionotropic glutamate receptor C-terminal" evidence="7">
    <location>
        <begin position="35"/>
        <end position="261"/>
    </location>
</feature>
<dbReference type="SMART" id="SM00062">
    <property type="entry name" value="PBPb"/>
    <property type="match status" value="1"/>
</dbReference>
<dbReference type="Proteomes" id="UP000247454">
    <property type="component" value="Unassembled WGS sequence"/>
</dbReference>
<dbReference type="InterPro" id="IPR018313">
    <property type="entry name" value="SBP_3_CS"/>
</dbReference>
<feature type="domain" description="Solute-binding protein family 3/N-terminal" evidence="6">
    <location>
        <begin position="35"/>
        <end position="262"/>
    </location>
</feature>
<dbReference type="OrthoDB" id="9807134at2"/>
<proteinExistence type="inferred from homology"/>
<evidence type="ECO:0000313" key="8">
    <source>
        <dbReference type="EMBL" id="PYE88281.1"/>
    </source>
</evidence>
<evidence type="ECO:0000256" key="2">
    <source>
        <dbReference type="ARBA" id="ARBA00010333"/>
    </source>
</evidence>
<evidence type="ECO:0000256" key="4">
    <source>
        <dbReference type="RuleBase" id="RU003744"/>
    </source>
</evidence>
<gene>
    <name evidence="8" type="ORF">C7477_108153</name>
</gene>
<comment type="caution">
    <text evidence="8">The sequence shown here is derived from an EMBL/GenBank/DDBJ whole genome shotgun (WGS) entry which is preliminary data.</text>
</comment>
<dbReference type="GO" id="GO:0016020">
    <property type="term" value="C:membrane"/>
    <property type="evidence" value="ECO:0007669"/>
    <property type="project" value="InterPro"/>
</dbReference>
<evidence type="ECO:0000313" key="9">
    <source>
        <dbReference type="Proteomes" id="UP000247454"/>
    </source>
</evidence>
<keyword evidence="3 5" id="KW-0732">Signal</keyword>
<name>A0A318T2W9_9HYPH</name>
<feature type="signal peptide" evidence="5">
    <location>
        <begin position="1"/>
        <end position="24"/>
    </location>
</feature>
<comment type="subcellular location">
    <subcellularLocation>
        <location evidence="1">Cell envelope</location>
    </subcellularLocation>
</comment>
<feature type="chain" id="PRO_5016278905" evidence="5">
    <location>
        <begin position="25"/>
        <end position="266"/>
    </location>
</feature>
<dbReference type="InterPro" id="IPR001638">
    <property type="entry name" value="Solute-binding_3/MltF_N"/>
</dbReference>
<comment type="similarity">
    <text evidence="2 4">Belongs to the bacterial solute-binding protein 3 family.</text>
</comment>
<dbReference type="PANTHER" id="PTHR35936:SF19">
    <property type="entry name" value="AMINO-ACID-BINDING PROTEIN YXEM-RELATED"/>
    <property type="match status" value="1"/>
</dbReference>
<dbReference type="SMART" id="SM00079">
    <property type="entry name" value="PBPe"/>
    <property type="match status" value="1"/>
</dbReference>
<dbReference type="GO" id="GO:0030313">
    <property type="term" value="C:cell envelope"/>
    <property type="evidence" value="ECO:0007669"/>
    <property type="project" value="UniProtKB-SubCell"/>
</dbReference>
<evidence type="ECO:0000256" key="1">
    <source>
        <dbReference type="ARBA" id="ARBA00004196"/>
    </source>
</evidence>
<dbReference type="AlphaFoldDB" id="A0A318T2W9"/>
<dbReference type="InterPro" id="IPR001320">
    <property type="entry name" value="Iontro_rcpt_C"/>
</dbReference>
<dbReference type="Gene3D" id="3.40.190.10">
    <property type="entry name" value="Periplasmic binding protein-like II"/>
    <property type="match status" value="2"/>
</dbReference>
<dbReference type="Pfam" id="PF00497">
    <property type="entry name" value="SBP_bac_3"/>
    <property type="match status" value="1"/>
</dbReference>
<dbReference type="PROSITE" id="PS01039">
    <property type="entry name" value="SBP_BACTERIAL_3"/>
    <property type="match status" value="1"/>
</dbReference>
<keyword evidence="9" id="KW-1185">Reference proteome</keyword>
<reference evidence="8 9" key="1">
    <citation type="submission" date="2018-06" db="EMBL/GenBank/DDBJ databases">
        <title>Genomic Encyclopedia of Type Strains, Phase III (KMG-III): the genomes of soil and plant-associated and newly described type strains.</title>
        <authorList>
            <person name="Whitman W."/>
        </authorList>
    </citation>
    <scope>NUCLEOTIDE SEQUENCE [LARGE SCALE GENOMIC DNA]</scope>
    <source>
        <strain evidence="8 9">ORS 1419</strain>
    </source>
</reference>
<evidence type="ECO:0000259" key="7">
    <source>
        <dbReference type="SMART" id="SM00079"/>
    </source>
</evidence>
<dbReference type="SUPFAM" id="SSF53850">
    <property type="entry name" value="Periplasmic binding protein-like II"/>
    <property type="match status" value="1"/>
</dbReference>
<evidence type="ECO:0000259" key="6">
    <source>
        <dbReference type="SMART" id="SM00062"/>
    </source>
</evidence>
<dbReference type="PANTHER" id="PTHR35936">
    <property type="entry name" value="MEMBRANE-BOUND LYTIC MUREIN TRANSGLYCOSYLASE F"/>
    <property type="match status" value="1"/>
</dbReference>
<accession>A0A318T2W9</accession>
<organism evidence="8 9">
    <name type="scientific">Phyllobacterium leguminum</name>
    <dbReference type="NCBI Taxonomy" id="314237"/>
    <lineage>
        <taxon>Bacteria</taxon>
        <taxon>Pseudomonadati</taxon>
        <taxon>Pseudomonadota</taxon>
        <taxon>Alphaproteobacteria</taxon>
        <taxon>Hyphomicrobiales</taxon>
        <taxon>Phyllobacteriaceae</taxon>
        <taxon>Phyllobacterium</taxon>
    </lineage>
</organism>
<dbReference type="RefSeq" id="WP_110751296.1">
    <property type="nucleotide sequence ID" value="NZ_QJTF01000008.1"/>
</dbReference>